<dbReference type="AlphaFoldDB" id="B8KW17"/>
<feature type="transmembrane region" description="Helical" evidence="14">
    <location>
        <begin position="73"/>
        <end position="93"/>
    </location>
</feature>
<organism evidence="16 17">
    <name type="scientific">Luminiphilus syltensis NOR5-1B</name>
    <dbReference type="NCBI Taxonomy" id="565045"/>
    <lineage>
        <taxon>Bacteria</taxon>
        <taxon>Pseudomonadati</taxon>
        <taxon>Pseudomonadota</taxon>
        <taxon>Gammaproteobacteria</taxon>
        <taxon>Cellvibrionales</taxon>
        <taxon>Halieaceae</taxon>
        <taxon>Luminiphilus</taxon>
    </lineage>
</organism>
<protein>
    <recommendedName>
        <fullName evidence="4 14">Protoporphyrinogen IX oxidase</fullName>
        <shortName evidence="14">PPO</shortName>
        <ecNumber evidence="14 15">1.3.99.-</ecNumber>
    </recommendedName>
</protein>
<dbReference type="Pfam" id="PF03653">
    <property type="entry name" value="UPF0093"/>
    <property type="match status" value="1"/>
</dbReference>
<keyword evidence="9 14" id="KW-1133">Transmembrane helix</keyword>
<comment type="pathway">
    <text evidence="2 14 15">Porphyrin-containing compound metabolism; protoporphyrin-IX biosynthesis; protoporphyrin-IX from protoporphyrinogen-IX: step 1/1.</text>
</comment>
<evidence type="ECO:0000256" key="10">
    <source>
        <dbReference type="ARBA" id="ARBA00023002"/>
    </source>
</evidence>
<evidence type="ECO:0000256" key="14">
    <source>
        <dbReference type="HAMAP-Rule" id="MF_02239"/>
    </source>
</evidence>
<reference evidence="17" key="1">
    <citation type="journal article" date="2013" name="BMC Microbiol.">
        <title>Taxonomy and evolution of bacteriochlorophyll a-containing members of the OM60/NOR5 clade of marine gammaproteobacteria: description of Luminiphilus syltensis gen. nov., sp. nov., reclassification of Haliea rubra as Pseudohaliea rubra gen. nov., comb. nov., and emendation of Chromatocurvus halotolerans.</title>
        <authorList>
            <person name="Spring S."/>
            <person name="Riedel T."/>
            <person name="Sproer C."/>
            <person name="Yan S."/>
            <person name="Harder J."/>
            <person name="Fuchs B.M."/>
        </authorList>
    </citation>
    <scope>NUCLEOTIDE SEQUENCE [LARGE SCALE GENOMIC DNA]</scope>
    <source>
        <strain evidence="17">NOR51-B</strain>
    </source>
</reference>
<feature type="binding site" description="axial binding residue" evidence="14">
    <location>
        <position position="8"/>
    </location>
    <ligand>
        <name>heme</name>
        <dbReference type="ChEBI" id="CHEBI:30413"/>
    </ligand>
    <ligandPart>
        <name>Fe</name>
        <dbReference type="ChEBI" id="CHEBI:18248"/>
    </ligandPart>
</feature>
<accession>B8KW17</accession>
<keyword evidence="17" id="KW-1185">Reference proteome</keyword>
<dbReference type="UniPathway" id="UPA00251">
    <property type="reaction ID" value="UER00324"/>
</dbReference>
<dbReference type="GO" id="GO:0070818">
    <property type="term" value="F:protoporphyrinogen oxidase activity"/>
    <property type="evidence" value="ECO:0007669"/>
    <property type="project" value="UniProtKB-UniRule"/>
</dbReference>
<keyword evidence="11 14" id="KW-0408">Iron</keyword>
<proteinExistence type="inferred from homology"/>
<dbReference type="GO" id="GO:0046872">
    <property type="term" value="F:metal ion binding"/>
    <property type="evidence" value="ECO:0007669"/>
    <property type="project" value="UniProtKB-UniRule"/>
</dbReference>
<keyword evidence="10 14" id="KW-0560">Oxidoreductase</keyword>
<dbReference type="GO" id="GO:0005886">
    <property type="term" value="C:plasma membrane"/>
    <property type="evidence" value="ECO:0007669"/>
    <property type="project" value="UniProtKB-SubCell"/>
</dbReference>
<dbReference type="EMBL" id="DS999411">
    <property type="protein sequence ID" value="EED34249.1"/>
    <property type="molecule type" value="Genomic_DNA"/>
</dbReference>
<comment type="subunit">
    <text evidence="14">Homodimer.</text>
</comment>
<dbReference type="OrthoDB" id="9800824at2"/>
<dbReference type="PIRSF" id="PIRSF004638">
    <property type="entry name" value="UCP004638"/>
    <property type="match status" value="1"/>
</dbReference>
<dbReference type="EC" id="1.3.99.-" evidence="14 15"/>
<evidence type="ECO:0000256" key="13">
    <source>
        <dbReference type="ARBA" id="ARBA00048390"/>
    </source>
</evidence>
<dbReference type="GO" id="GO:0006782">
    <property type="term" value="P:protoporphyrinogen IX biosynthetic process"/>
    <property type="evidence" value="ECO:0007669"/>
    <property type="project" value="UniProtKB-UniRule"/>
</dbReference>
<keyword evidence="12 14" id="KW-0472">Membrane</keyword>
<comment type="similarity">
    <text evidence="3 14 15">Belongs to the HemJ family.</text>
</comment>
<evidence type="ECO:0000256" key="6">
    <source>
        <dbReference type="ARBA" id="ARBA00022617"/>
    </source>
</evidence>
<dbReference type="InterPro" id="IPR005265">
    <property type="entry name" value="HemJ-like"/>
</dbReference>
<dbReference type="STRING" id="565045.NOR51B_186"/>
<comment type="subcellular location">
    <subcellularLocation>
        <location evidence="1 14">Cell membrane</location>
        <topology evidence="1 14">Multi-pass membrane protein</topology>
    </subcellularLocation>
</comment>
<evidence type="ECO:0000256" key="12">
    <source>
        <dbReference type="ARBA" id="ARBA00023136"/>
    </source>
</evidence>
<keyword evidence="6 14" id="KW-0349">Heme</keyword>
<evidence type="ECO:0000256" key="15">
    <source>
        <dbReference type="PIRNR" id="PIRNR004638"/>
    </source>
</evidence>
<dbReference type="HAMAP" id="MF_02239">
    <property type="entry name" value="HemJ"/>
    <property type="match status" value="1"/>
</dbReference>
<keyword evidence="7 14" id="KW-0812">Transmembrane</keyword>
<comment type="cofactor">
    <cofactor evidence="14 15">
        <name>heme b</name>
        <dbReference type="ChEBI" id="CHEBI:60344"/>
    </cofactor>
    <text evidence="14 15">Binds 1 heme b (iron(II)-protoporphyrin IX) group per subunit.</text>
</comment>
<feature type="transmembrane region" description="Helical" evidence="14">
    <location>
        <begin position="114"/>
        <end position="136"/>
    </location>
</feature>
<dbReference type="HOGENOM" id="CLU_125006_0_1_6"/>
<dbReference type="Proteomes" id="UP000004699">
    <property type="component" value="Unassembled WGS sequence"/>
</dbReference>
<evidence type="ECO:0000313" key="17">
    <source>
        <dbReference type="Proteomes" id="UP000004699"/>
    </source>
</evidence>
<dbReference type="RefSeq" id="WP_009018997.1">
    <property type="nucleotide sequence ID" value="NZ_DS999411.1"/>
</dbReference>
<gene>
    <name evidence="16" type="ORF">NOR51B_186</name>
</gene>
<comment type="catalytic activity">
    <reaction evidence="13 14 15">
        <text>protoporphyrinogen IX + 3 A = protoporphyrin IX + 3 AH2</text>
        <dbReference type="Rhea" id="RHEA:62000"/>
        <dbReference type="ChEBI" id="CHEBI:13193"/>
        <dbReference type="ChEBI" id="CHEBI:17499"/>
        <dbReference type="ChEBI" id="CHEBI:57306"/>
        <dbReference type="ChEBI" id="CHEBI:57307"/>
    </reaction>
</comment>
<evidence type="ECO:0000256" key="2">
    <source>
        <dbReference type="ARBA" id="ARBA00005073"/>
    </source>
</evidence>
<feature type="transmembrane region" description="Helical" evidence="14">
    <location>
        <begin position="6"/>
        <end position="27"/>
    </location>
</feature>
<dbReference type="PANTHER" id="PTHR40255">
    <property type="entry name" value="UPF0093 MEMBRANE PROTEIN SLR1790"/>
    <property type="match status" value="1"/>
</dbReference>
<sequence length="139" mass="16217">MLWTQAFHVIFMVSWFAGIFYLPRILVYYAAADHPETKATLAIMARKLYRFVTPFMLLTIGFGVWRLSAQADYYLSSGWMHAKLACVAVLVAYHIQCGIYVRRVMAGEDNKTHVFYRFFNEVPVLFLFAIVLLVYIRPF</sequence>
<evidence type="ECO:0000256" key="8">
    <source>
        <dbReference type="ARBA" id="ARBA00022723"/>
    </source>
</evidence>
<evidence type="ECO:0000256" key="11">
    <source>
        <dbReference type="ARBA" id="ARBA00023004"/>
    </source>
</evidence>
<dbReference type="eggNOG" id="COG1981">
    <property type="taxonomic scope" value="Bacteria"/>
</dbReference>
<comment type="function">
    <text evidence="14 15">Catalyzes the oxidation of protoporphyrinogen IX to protoporphyrin IX.</text>
</comment>
<evidence type="ECO:0000256" key="5">
    <source>
        <dbReference type="ARBA" id="ARBA00022475"/>
    </source>
</evidence>
<feature type="transmembrane region" description="Helical" evidence="14">
    <location>
        <begin position="48"/>
        <end position="67"/>
    </location>
</feature>
<evidence type="ECO:0000256" key="7">
    <source>
        <dbReference type="ARBA" id="ARBA00022692"/>
    </source>
</evidence>
<dbReference type="PANTHER" id="PTHR40255:SF1">
    <property type="entry name" value="PROTOPORPHYRINOGEN IX OXIDASE"/>
    <property type="match status" value="1"/>
</dbReference>
<evidence type="ECO:0000256" key="3">
    <source>
        <dbReference type="ARBA" id="ARBA00006501"/>
    </source>
</evidence>
<evidence type="ECO:0000256" key="9">
    <source>
        <dbReference type="ARBA" id="ARBA00022989"/>
    </source>
</evidence>
<keyword evidence="8 14" id="KW-0479">Metal-binding</keyword>
<evidence type="ECO:0000256" key="1">
    <source>
        <dbReference type="ARBA" id="ARBA00004651"/>
    </source>
</evidence>
<name>B8KW17_9GAMM</name>
<evidence type="ECO:0000313" key="16">
    <source>
        <dbReference type="EMBL" id="EED34249.1"/>
    </source>
</evidence>
<evidence type="ECO:0000256" key="4">
    <source>
        <dbReference type="ARBA" id="ARBA00017504"/>
    </source>
</evidence>
<keyword evidence="5 14" id="KW-1003">Cell membrane</keyword>
<feature type="binding site" description="axial binding residue" evidence="14">
    <location>
        <position position="83"/>
    </location>
    <ligand>
        <name>heme</name>
        <dbReference type="ChEBI" id="CHEBI:30413"/>
    </ligand>
    <ligandPart>
        <name>Fe</name>
        <dbReference type="ChEBI" id="CHEBI:18248"/>
    </ligandPart>
</feature>